<dbReference type="Proteomes" id="UP001501303">
    <property type="component" value="Unassembled WGS sequence"/>
</dbReference>
<reference evidence="6 7" key="1">
    <citation type="journal article" date="2019" name="Int. J. Syst. Evol. Microbiol.">
        <title>The Global Catalogue of Microorganisms (GCM) 10K type strain sequencing project: providing services to taxonomists for standard genome sequencing and annotation.</title>
        <authorList>
            <consortium name="The Broad Institute Genomics Platform"/>
            <consortium name="The Broad Institute Genome Sequencing Center for Infectious Disease"/>
            <person name="Wu L."/>
            <person name="Ma J."/>
        </authorList>
    </citation>
    <scope>NUCLEOTIDE SEQUENCE [LARGE SCALE GENOMIC DNA]</scope>
    <source>
        <strain evidence="6 7">JCM 13581</strain>
    </source>
</reference>
<feature type="transmembrane region" description="Helical" evidence="5">
    <location>
        <begin position="43"/>
        <end position="62"/>
    </location>
</feature>
<evidence type="ECO:0000313" key="6">
    <source>
        <dbReference type="EMBL" id="GAA1906022.1"/>
    </source>
</evidence>
<name>A0ABN2NX53_9ACTN</name>
<evidence type="ECO:0000256" key="2">
    <source>
        <dbReference type="ARBA" id="ARBA00022692"/>
    </source>
</evidence>
<evidence type="ECO:0000256" key="5">
    <source>
        <dbReference type="SAM" id="Phobius"/>
    </source>
</evidence>
<dbReference type="Pfam" id="PF13564">
    <property type="entry name" value="DoxX_2"/>
    <property type="match status" value="1"/>
</dbReference>
<feature type="transmembrane region" description="Helical" evidence="5">
    <location>
        <begin position="69"/>
        <end position="87"/>
    </location>
</feature>
<accession>A0ABN2NX53</accession>
<comment type="subcellular location">
    <subcellularLocation>
        <location evidence="1">Membrane</location>
        <topology evidence="1">Multi-pass membrane protein</topology>
    </subcellularLocation>
</comment>
<evidence type="ECO:0008006" key="8">
    <source>
        <dbReference type="Google" id="ProtNLM"/>
    </source>
</evidence>
<keyword evidence="3 5" id="KW-1133">Transmembrane helix</keyword>
<keyword evidence="4 5" id="KW-0472">Membrane</keyword>
<evidence type="ECO:0000313" key="7">
    <source>
        <dbReference type="Proteomes" id="UP001501303"/>
    </source>
</evidence>
<organism evidence="6 7">
    <name type="scientific">Streptomyces sodiiphilus</name>
    <dbReference type="NCBI Taxonomy" id="226217"/>
    <lineage>
        <taxon>Bacteria</taxon>
        <taxon>Bacillati</taxon>
        <taxon>Actinomycetota</taxon>
        <taxon>Actinomycetes</taxon>
        <taxon>Kitasatosporales</taxon>
        <taxon>Streptomycetaceae</taxon>
        <taxon>Streptomyces</taxon>
    </lineage>
</organism>
<sequence>MRVTAAIVSALLIFEFSLAALTWTPVLQVAVDRFTELTRITPSPALMVTIGLLDALGVAGVIAGFWRPWAAVAGASWFVLLCGSILIRQLYVGDRGLELVPYALFTSAAVILIATRLADSG</sequence>
<feature type="transmembrane region" description="Helical" evidence="5">
    <location>
        <begin position="99"/>
        <end position="118"/>
    </location>
</feature>
<gene>
    <name evidence="6" type="ORF">GCM10009716_14970</name>
</gene>
<dbReference type="RefSeq" id="WP_344259728.1">
    <property type="nucleotide sequence ID" value="NZ_BAAAMJ010000010.1"/>
</dbReference>
<evidence type="ECO:0000256" key="3">
    <source>
        <dbReference type="ARBA" id="ARBA00022989"/>
    </source>
</evidence>
<keyword evidence="7" id="KW-1185">Reference proteome</keyword>
<evidence type="ECO:0000256" key="4">
    <source>
        <dbReference type="ARBA" id="ARBA00023136"/>
    </source>
</evidence>
<comment type="caution">
    <text evidence="6">The sequence shown here is derived from an EMBL/GenBank/DDBJ whole genome shotgun (WGS) entry which is preliminary data.</text>
</comment>
<keyword evidence="2 5" id="KW-0812">Transmembrane</keyword>
<proteinExistence type="predicted"/>
<protein>
    <recommendedName>
        <fullName evidence="8">DoxX family protein</fullName>
    </recommendedName>
</protein>
<evidence type="ECO:0000256" key="1">
    <source>
        <dbReference type="ARBA" id="ARBA00004141"/>
    </source>
</evidence>
<dbReference type="InterPro" id="IPR032808">
    <property type="entry name" value="DoxX"/>
</dbReference>
<dbReference type="EMBL" id="BAAAMJ010000010">
    <property type="protein sequence ID" value="GAA1906022.1"/>
    <property type="molecule type" value="Genomic_DNA"/>
</dbReference>